<name>A0A4R4SBR5_9ACTN</name>
<organism evidence="2 3">
    <name type="scientific">Streptomyces hainanensis</name>
    <dbReference type="NCBI Taxonomy" id="402648"/>
    <lineage>
        <taxon>Bacteria</taxon>
        <taxon>Bacillati</taxon>
        <taxon>Actinomycetota</taxon>
        <taxon>Actinomycetes</taxon>
        <taxon>Kitasatosporales</taxon>
        <taxon>Streptomycetaceae</taxon>
        <taxon>Streptomyces</taxon>
    </lineage>
</organism>
<dbReference type="InterPro" id="IPR039421">
    <property type="entry name" value="Type_1_exporter"/>
</dbReference>
<accession>A0A4R4SBR5</accession>
<dbReference type="InterPro" id="IPR003439">
    <property type="entry name" value="ABC_transporter-like_ATP-bd"/>
</dbReference>
<dbReference type="InterPro" id="IPR017871">
    <property type="entry name" value="ABC_transporter-like_CS"/>
</dbReference>
<dbReference type="OrthoDB" id="9806127at2"/>
<evidence type="ECO:0000259" key="1">
    <source>
        <dbReference type="Pfam" id="PF00005"/>
    </source>
</evidence>
<sequence length="151" mass="16379">ASITEERLGRAAEQAGAGDVVAGLPHGWGTLLSRVFQRGHQLSGGQWQKLGIARAAYRDAPILIVDEPTAALDARAEQEVFGRIRELGDAGRTVVLITHRMASVRDADLVHVLHEGRLVESGSPEELLRRGGRYAEMYGIQAAQFARTETV</sequence>
<evidence type="ECO:0000313" key="3">
    <source>
        <dbReference type="Proteomes" id="UP000295345"/>
    </source>
</evidence>
<dbReference type="Pfam" id="PF00005">
    <property type="entry name" value="ABC_tran"/>
    <property type="match status" value="1"/>
</dbReference>
<feature type="domain" description="ABC transporter" evidence="1">
    <location>
        <begin position="34"/>
        <end position="70"/>
    </location>
</feature>
<keyword evidence="2" id="KW-0067">ATP-binding</keyword>
<dbReference type="GO" id="GO:0015421">
    <property type="term" value="F:ABC-type oligopeptide transporter activity"/>
    <property type="evidence" value="ECO:0007669"/>
    <property type="project" value="TreeGrafter"/>
</dbReference>
<reference evidence="2 3" key="1">
    <citation type="submission" date="2019-03" db="EMBL/GenBank/DDBJ databases">
        <title>Draft genome sequences of novel Actinobacteria.</title>
        <authorList>
            <person name="Sahin N."/>
            <person name="Ay H."/>
            <person name="Saygin H."/>
        </authorList>
    </citation>
    <scope>NUCLEOTIDE SEQUENCE [LARGE SCALE GENOMIC DNA]</scope>
    <source>
        <strain evidence="2 3">DSM 41900</strain>
    </source>
</reference>
<gene>
    <name evidence="2" type="ORF">E1283_35970</name>
</gene>
<dbReference type="InterPro" id="IPR027417">
    <property type="entry name" value="P-loop_NTPase"/>
</dbReference>
<dbReference type="PANTHER" id="PTHR43394:SF1">
    <property type="entry name" value="ATP-BINDING CASSETTE SUB-FAMILY B MEMBER 10, MITOCHONDRIAL"/>
    <property type="match status" value="1"/>
</dbReference>
<dbReference type="PANTHER" id="PTHR43394">
    <property type="entry name" value="ATP-DEPENDENT PERMEASE MDL1, MITOCHONDRIAL"/>
    <property type="match status" value="1"/>
</dbReference>
<dbReference type="PROSITE" id="PS00211">
    <property type="entry name" value="ABC_TRANSPORTER_1"/>
    <property type="match status" value="1"/>
</dbReference>
<comment type="caution">
    <text evidence="2">The sequence shown here is derived from an EMBL/GenBank/DDBJ whole genome shotgun (WGS) entry which is preliminary data.</text>
</comment>
<dbReference type="GO" id="GO:0005524">
    <property type="term" value="F:ATP binding"/>
    <property type="evidence" value="ECO:0007669"/>
    <property type="project" value="UniProtKB-KW"/>
</dbReference>
<dbReference type="RefSeq" id="WP_132822360.1">
    <property type="nucleotide sequence ID" value="NZ_SMKI01000794.1"/>
</dbReference>
<feature type="non-terminal residue" evidence="2">
    <location>
        <position position="1"/>
    </location>
</feature>
<protein>
    <submittedName>
        <fullName evidence="2">ABC transporter ATP-binding protein</fullName>
    </submittedName>
</protein>
<proteinExistence type="predicted"/>
<keyword evidence="2" id="KW-0547">Nucleotide-binding</keyword>
<dbReference type="AlphaFoldDB" id="A0A4R4SBR5"/>
<dbReference type="GO" id="GO:0016887">
    <property type="term" value="F:ATP hydrolysis activity"/>
    <property type="evidence" value="ECO:0007669"/>
    <property type="project" value="InterPro"/>
</dbReference>
<dbReference type="Proteomes" id="UP000295345">
    <property type="component" value="Unassembled WGS sequence"/>
</dbReference>
<dbReference type="Gene3D" id="3.40.50.300">
    <property type="entry name" value="P-loop containing nucleotide triphosphate hydrolases"/>
    <property type="match status" value="1"/>
</dbReference>
<dbReference type="EMBL" id="SMKI01000794">
    <property type="protein sequence ID" value="TDC60590.1"/>
    <property type="molecule type" value="Genomic_DNA"/>
</dbReference>
<evidence type="ECO:0000313" key="2">
    <source>
        <dbReference type="EMBL" id="TDC60590.1"/>
    </source>
</evidence>
<keyword evidence="3" id="KW-1185">Reference proteome</keyword>
<dbReference type="SUPFAM" id="SSF52540">
    <property type="entry name" value="P-loop containing nucleoside triphosphate hydrolases"/>
    <property type="match status" value="1"/>
</dbReference>